<dbReference type="VEuPathDB" id="MicrosporidiaDB:NEQG_02368"/>
<organism evidence="1 2">
    <name type="scientific">Nematocida parisii (strain ERTm3)</name>
    <name type="common">Nematode killer fungus</name>
    <dbReference type="NCBI Taxonomy" id="935791"/>
    <lineage>
        <taxon>Eukaryota</taxon>
        <taxon>Fungi</taxon>
        <taxon>Fungi incertae sedis</taxon>
        <taxon>Microsporidia</taxon>
        <taxon>Nematocida</taxon>
    </lineage>
</organism>
<keyword evidence="2" id="KW-1185">Reference proteome</keyword>
<proteinExistence type="predicted"/>
<gene>
    <name evidence="1" type="ORF">NEQG_02368</name>
</gene>
<dbReference type="Proteomes" id="UP000002872">
    <property type="component" value="Unassembled WGS sequence"/>
</dbReference>
<dbReference type="HOGENOM" id="CLU_2146525_0_0_1"/>
<name>I3EE40_NEMP3</name>
<evidence type="ECO:0000313" key="1">
    <source>
        <dbReference type="EMBL" id="EIJ87487.1"/>
    </source>
</evidence>
<dbReference type="InParanoid" id="I3EE40"/>
<reference evidence="1" key="1">
    <citation type="submission" date="2011-01" db="EMBL/GenBank/DDBJ databases">
        <title>The Genome Sequence of Nematocida parisii strain ERTm3.</title>
        <authorList>
            <consortium name="The Broad Institute Genome Sequencing Platform"/>
            <consortium name="The Broad Institute Genome Sequencing Center for Infectious Disease"/>
            <person name="Cuomo C."/>
            <person name="Troemel E."/>
            <person name="Young S.K."/>
            <person name="Zeng Q."/>
            <person name="Gargeya S."/>
            <person name="Fitzgerald M."/>
            <person name="Haas B."/>
            <person name="Abouelleil A."/>
            <person name="Alvarado L."/>
            <person name="Arachchi H.M."/>
            <person name="Berlin A."/>
            <person name="Chapman S.B."/>
            <person name="Gearin G."/>
            <person name="Goldberg J."/>
            <person name="Griggs A."/>
            <person name="Gujja S."/>
            <person name="Hansen M."/>
            <person name="Heiman D."/>
            <person name="Howarth C."/>
            <person name="Larimer J."/>
            <person name="Lui A."/>
            <person name="MacDonald P.J.P."/>
            <person name="McCowen C."/>
            <person name="Montmayeur A."/>
            <person name="Murphy C."/>
            <person name="Neiman D."/>
            <person name="Pearson M."/>
            <person name="Priest M."/>
            <person name="Roberts A."/>
            <person name="Saif S."/>
            <person name="Shea T."/>
            <person name="Sisk P."/>
            <person name="Stolte C."/>
            <person name="Sykes S."/>
            <person name="Wortman J."/>
            <person name="Nusbaum C."/>
            <person name="Birren B."/>
        </authorList>
    </citation>
    <scope>NUCLEOTIDE SEQUENCE</scope>
    <source>
        <strain evidence="1">ERTm3</strain>
    </source>
</reference>
<accession>I3EE40</accession>
<dbReference type="EMBL" id="GL870882">
    <property type="protein sequence ID" value="EIJ87487.1"/>
    <property type="molecule type" value="Genomic_DNA"/>
</dbReference>
<protein>
    <submittedName>
        <fullName evidence="1">Uncharacterized protein</fullName>
    </submittedName>
</protein>
<dbReference type="AlphaFoldDB" id="I3EE40"/>
<evidence type="ECO:0000313" key="2">
    <source>
        <dbReference type="Proteomes" id="UP000002872"/>
    </source>
</evidence>
<sequence length="112" mass="13031">MPEIEKVAEKIFMRWFIVKDVEKDDFFSCFNICRGILPAFNIAEEIICNLHPLDSDSISSFMYQINLSKRMFMASLNPSYSGYIINNNYMNLLQLKAQSTIEYVPSLENTNI</sequence>